<evidence type="ECO:0000256" key="1">
    <source>
        <dbReference type="ARBA" id="ARBA00010641"/>
    </source>
</evidence>
<name>A0A918GK10_STRGD</name>
<gene>
    <name evidence="8" type="ORF">GCM10010238_32380</name>
</gene>
<keyword evidence="9" id="KW-1185">Reference proteome</keyword>
<reference evidence="8" key="1">
    <citation type="journal article" date="2014" name="Int. J. Syst. Evol. Microbiol.">
        <title>Complete genome sequence of Corynebacterium casei LMG S-19264T (=DSM 44701T), isolated from a smear-ripened cheese.</title>
        <authorList>
            <consortium name="US DOE Joint Genome Institute (JGI-PGF)"/>
            <person name="Walter F."/>
            <person name="Albersmeier A."/>
            <person name="Kalinowski J."/>
            <person name="Ruckert C."/>
        </authorList>
    </citation>
    <scope>NUCLEOTIDE SEQUENCE</scope>
    <source>
        <strain evidence="8">JCM 4234</strain>
    </source>
</reference>
<proteinExistence type="inferred from homology"/>
<dbReference type="Pfam" id="PF04545">
    <property type="entry name" value="Sigma70_r4"/>
    <property type="match status" value="1"/>
</dbReference>
<dbReference type="InterPro" id="IPR013324">
    <property type="entry name" value="RNA_pol_sigma_r3/r4-like"/>
</dbReference>
<dbReference type="Gene3D" id="1.10.1740.10">
    <property type="match status" value="1"/>
</dbReference>
<feature type="domain" description="RNA polymerase sigma-70 region 2" evidence="6">
    <location>
        <begin position="16"/>
        <end position="83"/>
    </location>
</feature>
<evidence type="ECO:0000256" key="4">
    <source>
        <dbReference type="ARBA" id="ARBA00023125"/>
    </source>
</evidence>
<keyword evidence="4" id="KW-0238">DNA-binding</keyword>
<dbReference type="Pfam" id="PF04542">
    <property type="entry name" value="Sigma70_r2"/>
    <property type="match status" value="1"/>
</dbReference>
<dbReference type="InterPro" id="IPR013325">
    <property type="entry name" value="RNA_pol_sigma_r2"/>
</dbReference>
<dbReference type="AlphaFoldDB" id="A0A918GK10"/>
<evidence type="ECO:0000259" key="7">
    <source>
        <dbReference type="Pfam" id="PF04545"/>
    </source>
</evidence>
<dbReference type="CDD" id="cd06171">
    <property type="entry name" value="Sigma70_r4"/>
    <property type="match status" value="1"/>
</dbReference>
<accession>A0A918GK10</accession>
<sequence length="171" mass="19677">MRHVPVDARAASPAAERHRARLLRYVHRYASGDSHRAEDIVQETMLRAWLTGDDLDRHGDQRLQAWLYRVARNLAIDARRRDRAIPVGILPEDLPHHPRTTTDLADTVVERQLVRQALDRLTPEHREVLCQIHLHDRSRAEAARVIGVPQGTVKSRNHYALEAMRREIPAA</sequence>
<dbReference type="GO" id="GO:0006352">
    <property type="term" value="P:DNA-templated transcription initiation"/>
    <property type="evidence" value="ECO:0007669"/>
    <property type="project" value="InterPro"/>
</dbReference>
<evidence type="ECO:0000256" key="2">
    <source>
        <dbReference type="ARBA" id="ARBA00023015"/>
    </source>
</evidence>
<dbReference type="SUPFAM" id="SSF88659">
    <property type="entry name" value="Sigma3 and sigma4 domains of RNA polymerase sigma factors"/>
    <property type="match status" value="1"/>
</dbReference>
<dbReference type="EMBL" id="BMSL01000007">
    <property type="protein sequence ID" value="GGS40321.1"/>
    <property type="molecule type" value="Genomic_DNA"/>
</dbReference>
<dbReference type="PANTHER" id="PTHR43133">
    <property type="entry name" value="RNA POLYMERASE ECF-TYPE SIGMA FACTO"/>
    <property type="match status" value="1"/>
</dbReference>
<protein>
    <submittedName>
        <fullName evidence="8">RNA polymerase sigma factor SigL</fullName>
    </submittedName>
</protein>
<evidence type="ECO:0000256" key="5">
    <source>
        <dbReference type="ARBA" id="ARBA00023163"/>
    </source>
</evidence>
<evidence type="ECO:0000313" key="9">
    <source>
        <dbReference type="Proteomes" id="UP000653493"/>
    </source>
</evidence>
<dbReference type="Gene3D" id="1.10.10.10">
    <property type="entry name" value="Winged helix-like DNA-binding domain superfamily/Winged helix DNA-binding domain"/>
    <property type="match status" value="1"/>
</dbReference>
<organism evidence="8 9">
    <name type="scientific">Streptomyces griseoviridis</name>
    <dbReference type="NCBI Taxonomy" id="45398"/>
    <lineage>
        <taxon>Bacteria</taxon>
        <taxon>Bacillati</taxon>
        <taxon>Actinomycetota</taxon>
        <taxon>Actinomycetes</taxon>
        <taxon>Kitasatosporales</taxon>
        <taxon>Streptomycetaceae</taxon>
        <taxon>Streptomyces</taxon>
    </lineage>
</organism>
<evidence type="ECO:0000256" key="3">
    <source>
        <dbReference type="ARBA" id="ARBA00023082"/>
    </source>
</evidence>
<keyword evidence="3" id="KW-0731">Sigma factor</keyword>
<dbReference type="PANTHER" id="PTHR43133:SF52">
    <property type="entry name" value="ECF RNA POLYMERASE SIGMA FACTOR SIGL"/>
    <property type="match status" value="1"/>
</dbReference>
<feature type="domain" description="RNA polymerase sigma-70 region 4" evidence="7">
    <location>
        <begin position="117"/>
        <end position="165"/>
    </location>
</feature>
<dbReference type="GO" id="GO:0003677">
    <property type="term" value="F:DNA binding"/>
    <property type="evidence" value="ECO:0007669"/>
    <property type="project" value="UniProtKB-KW"/>
</dbReference>
<evidence type="ECO:0000259" key="6">
    <source>
        <dbReference type="Pfam" id="PF04542"/>
    </source>
</evidence>
<dbReference type="InterPro" id="IPR039425">
    <property type="entry name" value="RNA_pol_sigma-70-like"/>
</dbReference>
<keyword evidence="5" id="KW-0804">Transcription</keyword>
<reference evidence="8" key="2">
    <citation type="submission" date="2020-09" db="EMBL/GenBank/DDBJ databases">
        <authorList>
            <person name="Sun Q."/>
            <person name="Ohkuma M."/>
        </authorList>
    </citation>
    <scope>NUCLEOTIDE SEQUENCE</scope>
    <source>
        <strain evidence="8">JCM 4234</strain>
    </source>
</reference>
<evidence type="ECO:0000313" key="8">
    <source>
        <dbReference type="EMBL" id="GGS40321.1"/>
    </source>
</evidence>
<dbReference type="InterPro" id="IPR007627">
    <property type="entry name" value="RNA_pol_sigma70_r2"/>
</dbReference>
<keyword evidence="2" id="KW-0805">Transcription regulation</keyword>
<comment type="caution">
    <text evidence="8">The sequence shown here is derived from an EMBL/GenBank/DDBJ whole genome shotgun (WGS) entry which is preliminary data.</text>
</comment>
<dbReference type="SUPFAM" id="SSF88946">
    <property type="entry name" value="Sigma2 domain of RNA polymerase sigma factors"/>
    <property type="match status" value="1"/>
</dbReference>
<dbReference type="NCBIfam" id="TIGR02937">
    <property type="entry name" value="sigma70-ECF"/>
    <property type="match status" value="1"/>
</dbReference>
<dbReference type="InterPro" id="IPR036388">
    <property type="entry name" value="WH-like_DNA-bd_sf"/>
</dbReference>
<dbReference type="Proteomes" id="UP000653493">
    <property type="component" value="Unassembled WGS sequence"/>
</dbReference>
<dbReference type="InterPro" id="IPR014284">
    <property type="entry name" value="RNA_pol_sigma-70_dom"/>
</dbReference>
<dbReference type="GO" id="GO:0016987">
    <property type="term" value="F:sigma factor activity"/>
    <property type="evidence" value="ECO:0007669"/>
    <property type="project" value="UniProtKB-KW"/>
</dbReference>
<comment type="similarity">
    <text evidence="1">Belongs to the sigma-70 factor family. ECF subfamily.</text>
</comment>
<dbReference type="InterPro" id="IPR007630">
    <property type="entry name" value="RNA_pol_sigma70_r4"/>
</dbReference>